<proteinExistence type="inferred from homology"/>
<dbReference type="SUPFAM" id="SSF53218">
    <property type="entry name" value="Molybdenum cofactor biosynthesis proteins"/>
    <property type="match status" value="2"/>
</dbReference>
<evidence type="ECO:0000313" key="10">
    <source>
        <dbReference type="Proteomes" id="UP001596096"/>
    </source>
</evidence>
<evidence type="ECO:0000313" key="9">
    <source>
        <dbReference type="EMBL" id="MFC5816603.1"/>
    </source>
</evidence>
<dbReference type="EMBL" id="JBHSNW010000007">
    <property type="protein sequence ID" value="MFC5816603.1"/>
    <property type="molecule type" value="Genomic_DNA"/>
</dbReference>
<comment type="pathway">
    <text evidence="5">Cofactor biosynthesis; molybdopterin biosynthesis.</text>
</comment>
<keyword evidence="3 5" id="KW-0500">Molybdenum</keyword>
<dbReference type="Gene3D" id="2.170.190.11">
    <property type="entry name" value="Molybdopterin biosynthesis moea protein, domain 3"/>
    <property type="match status" value="1"/>
</dbReference>
<evidence type="ECO:0000256" key="5">
    <source>
        <dbReference type="RuleBase" id="RU365090"/>
    </source>
</evidence>
<dbReference type="PANTHER" id="PTHR10192">
    <property type="entry name" value="MOLYBDOPTERIN BIOSYNTHESIS PROTEIN"/>
    <property type="match status" value="1"/>
</dbReference>
<dbReference type="RefSeq" id="WP_246640984.1">
    <property type="nucleotide sequence ID" value="NZ_JAHKRN010000050.1"/>
</dbReference>
<evidence type="ECO:0000256" key="4">
    <source>
        <dbReference type="ARBA" id="ARBA00047317"/>
    </source>
</evidence>
<dbReference type="Gene3D" id="2.40.340.10">
    <property type="entry name" value="MoeA, C-terminal, domain IV"/>
    <property type="match status" value="1"/>
</dbReference>
<dbReference type="InterPro" id="IPR036688">
    <property type="entry name" value="MoeA_C_domain_IV_sf"/>
</dbReference>
<dbReference type="Gene3D" id="3.40.980.10">
    <property type="entry name" value="MoaB/Mog-like domain"/>
    <property type="match status" value="2"/>
</dbReference>
<dbReference type="InterPro" id="IPR005110">
    <property type="entry name" value="MoeA_linker/N"/>
</dbReference>
<dbReference type="PANTHER" id="PTHR10192:SF5">
    <property type="entry name" value="GEPHYRIN"/>
    <property type="match status" value="1"/>
</dbReference>
<evidence type="ECO:0000256" key="6">
    <source>
        <dbReference type="SAM" id="MobiDB-lite"/>
    </source>
</evidence>
<dbReference type="SMART" id="SM00852">
    <property type="entry name" value="MoCF_biosynth"/>
    <property type="match status" value="1"/>
</dbReference>
<dbReference type="Gene3D" id="3.90.105.10">
    <property type="entry name" value="Molybdopterin biosynthesis moea protein, domain 2"/>
    <property type="match status" value="1"/>
</dbReference>
<name>A0ABW1BVI2_9ACTN</name>
<dbReference type="SUPFAM" id="SSF63882">
    <property type="entry name" value="MoeA N-terminal region -like"/>
    <property type="match status" value="1"/>
</dbReference>
<comment type="catalytic activity">
    <reaction evidence="4">
        <text>adenylyl-molybdopterin + molybdate = Mo-molybdopterin + AMP + H(+)</text>
        <dbReference type="Rhea" id="RHEA:35047"/>
        <dbReference type="ChEBI" id="CHEBI:15378"/>
        <dbReference type="ChEBI" id="CHEBI:36264"/>
        <dbReference type="ChEBI" id="CHEBI:62727"/>
        <dbReference type="ChEBI" id="CHEBI:71302"/>
        <dbReference type="ChEBI" id="CHEBI:456215"/>
        <dbReference type="EC" id="2.10.1.1"/>
    </reaction>
</comment>
<keyword evidence="5" id="KW-0808">Transferase</keyword>
<feature type="domain" description="MoaB/Mog" evidence="8">
    <location>
        <begin position="178"/>
        <end position="450"/>
    </location>
</feature>
<dbReference type="InterPro" id="IPR038987">
    <property type="entry name" value="MoeA-like"/>
</dbReference>
<keyword evidence="5" id="KW-0460">Magnesium</keyword>
<sequence>MTVVRHEAAVRALSWPAARDLAARSARPLPPADLPLSRALGCRLAGPLRALVAVPGSDVSAMDGYAVAGAPPWRVVGRVLAGGLPYGDALWPGEAVEIATGAPVPPGSESVLPYERASGGSWVDGRIEAGRHIRRRGEDIAEGAVVLGAGAVVTPVVAGLAAALGHDILTVRPVPSVAVLVTGDEVVDHGLPGPGRVRDAIGPFLPGLIDWAGGRLTSHSRLPDGAAPLHTALSAFAPPPHPRQNPQEHLSSRPGENPPPREGSSPEPRGEEPSREGFSPGKNPQLREDLRFRSGEKSPPPEGFPPREGLPPREDLRLFPDEGRPPREDLRVRSGEESPPREGLPSCEDLRVLADEGREAREDLLARSGEGGGVEVVVVCGASSRGPADHLRGVLGELGAEVLVDGVAVRPGHPQLLARLPGGTLVVGLPGNPFAALAAAMTLLVPVLRGMRGAGVRRESSALAGAVRAHERDTRLVPVLRSGRGAIPVGHDRPGSLWGAALAEALAVVPPGWSGEQVELIELPTGG</sequence>
<keyword evidence="10" id="KW-1185">Reference proteome</keyword>
<keyword evidence="7" id="KW-0812">Transmembrane</keyword>
<keyword evidence="5" id="KW-0479">Metal-binding</keyword>
<feature type="compositionally biased region" description="Basic and acidic residues" evidence="6">
    <location>
        <begin position="285"/>
        <end position="296"/>
    </location>
</feature>
<dbReference type="Proteomes" id="UP001596096">
    <property type="component" value="Unassembled WGS sequence"/>
</dbReference>
<keyword evidence="7" id="KW-0472">Membrane</keyword>
<reference evidence="10" key="1">
    <citation type="journal article" date="2019" name="Int. J. Syst. Evol. Microbiol.">
        <title>The Global Catalogue of Microorganisms (GCM) 10K type strain sequencing project: providing services to taxonomists for standard genome sequencing and annotation.</title>
        <authorList>
            <consortium name="The Broad Institute Genomics Platform"/>
            <consortium name="The Broad Institute Genome Sequencing Center for Infectious Disease"/>
            <person name="Wu L."/>
            <person name="Ma J."/>
        </authorList>
    </citation>
    <scope>NUCLEOTIDE SEQUENCE [LARGE SCALE GENOMIC DNA]</scope>
    <source>
        <strain evidence="10">CGMCC 4.7106</strain>
    </source>
</reference>
<comment type="caution">
    <text evidence="9">The sequence shown here is derived from an EMBL/GenBank/DDBJ whole genome shotgun (WGS) entry which is preliminary data.</text>
</comment>
<dbReference type="Pfam" id="PF03453">
    <property type="entry name" value="MoeA_N"/>
    <property type="match status" value="1"/>
</dbReference>
<gene>
    <name evidence="9" type="ORF">ACFPUY_16020</name>
</gene>
<organism evidence="9 10">
    <name type="scientific">Nonomuraea harbinensis</name>
    <dbReference type="NCBI Taxonomy" id="1286938"/>
    <lineage>
        <taxon>Bacteria</taxon>
        <taxon>Bacillati</taxon>
        <taxon>Actinomycetota</taxon>
        <taxon>Actinomycetes</taxon>
        <taxon>Streptosporangiales</taxon>
        <taxon>Streptosporangiaceae</taxon>
        <taxon>Nonomuraea</taxon>
    </lineage>
</organism>
<comment type="cofactor">
    <cofactor evidence="5">
        <name>Mg(2+)</name>
        <dbReference type="ChEBI" id="CHEBI:18420"/>
    </cofactor>
</comment>
<evidence type="ECO:0000256" key="2">
    <source>
        <dbReference type="ARBA" id="ARBA00010763"/>
    </source>
</evidence>
<keyword evidence="5" id="KW-0501">Molybdenum cofactor biosynthesis</keyword>
<evidence type="ECO:0000256" key="1">
    <source>
        <dbReference type="ARBA" id="ARBA00002901"/>
    </source>
</evidence>
<protein>
    <recommendedName>
        <fullName evidence="5">Molybdopterin molybdenumtransferase</fullName>
        <ecNumber evidence="5">2.10.1.1</ecNumber>
    </recommendedName>
</protein>
<feature type="region of interest" description="Disordered" evidence="6">
    <location>
        <begin position="231"/>
        <end position="346"/>
    </location>
</feature>
<comment type="similarity">
    <text evidence="2 5">Belongs to the MoeA family.</text>
</comment>
<evidence type="ECO:0000256" key="3">
    <source>
        <dbReference type="ARBA" id="ARBA00022505"/>
    </source>
</evidence>
<evidence type="ECO:0000259" key="8">
    <source>
        <dbReference type="SMART" id="SM00852"/>
    </source>
</evidence>
<keyword evidence="7" id="KW-1133">Transmembrane helix</keyword>
<evidence type="ECO:0000256" key="7">
    <source>
        <dbReference type="SAM" id="Phobius"/>
    </source>
</evidence>
<dbReference type="Pfam" id="PF00994">
    <property type="entry name" value="MoCF_biosynth"/>
    <property type="match status" value="1"/>
</dbReference>
<feature type="transmembrane region" description="Helical" evidence="7">
    <location>
        <begin position="425"/>
        <end position="448"/>
    </location>
</feature>
<dbReference type="InterPro" id="IPR001453">
    <property type="entry name" value="MoaB/Mog_dom"/>
</dbReference>
<comment type="function">
    <text evidence="1 5">Catalyzes the insertion of molybdate into adenylated molybdopterin with the concomitant release of AMP.</text>
</comment>
<dbReference type="InterPro" id="IPR036425">
    <property type="entry name" value="MoaB/Mog-like_dom_sf"/>
</dbReference>
<accession>A0ABW1BVI2</accession>
<dbReference type="InterPro" id="IPR036135">
    <property type="entry name" value="MoeA_linker/N_sf"/>
</dbReference>
<feature type="compositionally biased region" description="Basic and acidic residues" evidence="6">
    <location>
        <begin position="310"/>
        <end position="340"/>
    </location>
</feature>
<dbReference type="EC" id="2.10.1.1" evidence="5"/>